<protein>
    <recommendedName>
        <fullName evidence="5">Thiazolinyl imide reductase</fullName>
    </recommendedName>
</protein>
<dbReference type="Gene3D" id="3.40.50.720">
    <property type="entry name" value="NAD(P)-binding Rossmann-like Domain"/>
    <property type="match status" value="1"/>
</dbReference>
<proteinExistence type="predicted"/>
<evidence type="ECO:0008006" key="5">
    <source>
        <dbReference type="Google" id="ProtNLM"/>
    </source>
</evidence>
<name>A0A918Y3N3_9ACTN</name>
<organism evidence="3 4">
    <name type="scientific">Streptomyces naganishii JCM 4654</name>
    <dbReference type="NCBI Taxonomy" id="1306179"/>
    <lineage>
        <taxon>Bacteria</taxon>
        <taxon>Bacillati</taxon>
        <taxon>Actinomycetota</taxon>
        <taxon>Actinomycetes</taxon>
        <taxon>Kitasatosporales</taxon>
        <taxon>Streptomycetaceae</taxon>
        <taxon>Streptomyces</taxon>
    </lineage>
</organism>
<dbReference type="Pfam" id="PF01408">
    <property type="entry name" value="GFO_IDH_MocA"/>
    <property type="match status" value="1"/>
</dbReference>
<reference evidence="3" key="2">
    <citation type="submission" date="2020-09" db="EMBL/GenBank/DDBJ databases">
        <authorList>
            <person name="Sun Q."/>
            <person name="Ohkuma M."/>
        </authorList>
    </citation>
    <scope>NUCLEOTIDE SEQUENCE</scope>
    <source>
        <strain evidence="3">JCM 4654</strain>
    </source>
</reference>
<dbReference type="SUPFAM" id="SSF51735">
    <property type="entry name" value="NAD(P)-binding Rossmann-fold domains"/>
    <property type="match status" value="1"/>
</dbReference>
<keyword evidence="4" id="KW-1185">Reference proteome</keyword>
<sequence length="358" mass="38962">MTRPRVLVAGTGFGRAYLAAFERADFGFELAGILASGGARSRACAAHHGVPLWTAVEEVPDDIDLACVVIGGVMNGGPGPRLSQALMRRGVHVLQEHPLHPDELAQCLRAATESQVVFRLNTHYPHVEPVRRFIGAARELVARQRPLFLDVTCAFQVLYTVFDILGQALGSIRPHGVDGVLTEGPEAPYRSLAGRFAGVPMSFRLQNELVPSDPDNYSHLFHRITLGTDGGHLTLVNTHGPVQWSMRPHMPADMRDLVSFGDSAAPHLEVSSVEHLGPARGASYREVLRDLWPQATARAIAATWDEARSHADSRGHVQYHMSLAKLAMRVSEACGPVRLRHPKAPPELLSASDLLEAP</sequence>
<dbReference type="GO" id="GO:0000166">
    <property type="term" value="F:nucleotide binding"/>
    <property type="evidence" value="ECO:0007669"/>
    <property type="project" value="InterPro"/>
</dbReference>
<evidence type="ECO:0000259" key="2">
    <source>
        <dbReference type="Pfam" id="PF21390"/>
    </source>
</evidence>
<reference evidence="3" key="1">
    <citation type="journal article" date="2014" name="Int. J. Syst. Evol. Microbiol.">
        <title>Complete genome sequence of Corynebacterium casei LMG S-19264T (=DSM 44701T), isolated from a smear-ripened cheese.</title>
        <authorList>
            <consortium name="US DOE Joint Genome Institute (JGI-PGF)"/>
            <person name="Walter F."/>
            <person name="Albersmeier A."/>
            <person name="Kalinowski J."/>
            <person name="Ruckert C."/>
        </authorList>
    </citation>
    <scope>NUCLEOTIDE SEQUENCE</scope>
    <source>
        <strain evidence="3">JCM 4654</strain>
    </source>
</reference>
<gene>
    <name evidence="3" type="ORF">GCM10010508_26950</name>
</gene>
<dbReference type="InterPro" id="IPR000683">
    <property type="entry name" value="Gfo/Idh/MocA-like_OxRdtase_N"/>
</dbReference>
<dbReference type="EMBL" id="BMVF01000006">
    <property type="protein sequence ID" value="GHD88925.1"/>
    <property type="molecule type" value="Genomic_DNA"/>
</dbReference>
<comment type="caution">
    <text evidence="3">The sequence shown here is derived from an EMBL/GenBank/DDBJ whole genome shotgun (WGS) entry which is preliminary data.</text>
</comment>
<dbReference type="RefSeq" id="WP_190178026.1">
    <property type="nucleotide sequence ID" value="NZ_BMVF01000006.1"/>
</dbReference>
<dbReference type="InterPro" id="IPR048655">
    <property type="entry name" value="Irp3-like_C"/>
</dbReference>
<feature type="domain" description="Thiazolinyl imine reductase-like C-terminal" evidence="2">
    <location>
        <begin position="144"/>
        <end position="245"/>
    </location>
</feature>
<dbReference type="InterPro" id="IPR036291">
    <property type="entry name" value="NAD(P)-bd_dom_sf"/>
</dbReference>
<accession>A0A918Y3N3</accession>
<dbReference type="Proteomes" id="UP000608955">
    <property type="component" value="Unassembled WGS sequence"/>
</dbReference>
<dbReference type="Gene3D" id="3.30.360.10">
    <property type="entry name" value="Dihydrodipicolinate Reductase, domain 2"/>
    <property type="match status" value="1"/>
</dbReference>
<evidence type="ECO:0000259" key="1">
    <source>
        <dbReference type="Pfam" id="PF01408"/>
    </source>
</evidence>
<dbReference type="AlphaFoldDB" id="A0A918Y3N3"/>
<dbReference type="NCBIfam" id="TIGR01761">
    <property type="entry name" value="thiaz-red"/>
    <property type="match status" value="1"/>
</dbReference>
<dbReference type="InterPro" id="IPR010091">
    <property type="entry name" value="Thiazolinyl_imide_reductase"/>
</dbReference>
<evidence type="ECO:0000313" key="3">
    <source>
        <dbReference type="EMBL" id="GHD88925.1"/>
    </source>
</evidence>
<feature type="domain" description="Gfo/Idh/MocA-like oxidoreductase N-terminal" evidence="1">
    <location>
        <begin position="5"/>
        <end position="120"/>
    </location>
</feature>
<evidence type="ECO:0000313" key="4">
    <source>
        <dbReference type="Proteomes" id="UP000608955"/>
    </source>
</evidence>
<dbReference type="Pfam" id="PF21390">
    <property type="entry name" value="Irp3-like_C"/>
    <property type="match status" value="1"/>
</dbReference>